<dbReference type="InterPro" id="IPR027266">
    <property type="entry name" value="TrmE/GcvT-like"/>
</dbReference>
<keyword evidence="5" id="KW-1185">Reference proteome</keyword>
<dbReference type="Gene3D" id="3.30.1360.120">
    <property type="entry name" value="Probable tRNA modification gtpase trme, domain 1"/>
    <property type="match status" value="1"/>
</dbReference>
<dbReference type="SUPFAM" id="SSF103025">
    <property type="entry name" value="Folate-binding domain"/>
    <property type="match status" value="1"/>
</dbReference>
<protein>
    <submittedName>
        <fullName evidence="4">Folate-binding protein</fullName>
    </submittedName>
</protein>
<reference evidence="4 5" key="1">
    <citation type="journal article" date="2013" name="Int. J. Syst. Evol. Microbiol.">
        <title>Marinicauda pacifica gen. nov., sp. nov., a prosthecate alphaproteobacterium of the family Hyphomonadaceae isolated from deep seawater.</title>
        <authorList>
            <person name="Zhang X.Y."/>
            <person name="Li G.W."/>
            <person name="Wang C.S."/>
            <person name="Zhang Y.J."/>
            <person name="Xu X.W."/>
            <person name="Li H."/>
            <person name="Liu A."/>
            <person name="Liu C."/>
            <person name="Xie B.B."/>
            <person name="Qin Q.L."/>
            <person name="Xu Z."/>
            <person name="Chen X.L."/>
            <person name="Zhou B.C."/>
            <person name="Zhang Y.Z."/>
        </authorList>
    </citation>
    <scope>NUCLEOTIDE SEQUENCE [LARGE SCALE GENOMIC DNA]</scope>
    <source>
        <strain evidence="4 5">P-1 km-3</strain>
    </source>
</reference>
<accession>A0A4S2HDP1</accession>
<dbReference type="GO" id="GO:0016226">
    <property type="term" value="P:iron-sulfur cluster assembly"/>
    <property type="evidence" value="ECO:0007669"/>
    <property type="project" value="TreeGrafter"/>
</dbReference>
<evidence type="ECO:0000256" key="2">
    <source>
        <dbReference type="SAM" id="MobiDB-lite"/>
    </source>
</evidence>
<dbReference type="Proteomes" id="UP000305451">
    <property type="component" value="Unassembled WGS sequence"/>
</dbReference>
<organism evidence="4 5">
    <name type="scientific">Marinicauda pacifica</name>
    <dbReference type="NCBI Taxonomy" id="1133559"/>
    <lineage>
        <taxon>Bacteria</taxon>
        <taxon>Pseudomonadati</taxon>
        <taxon>Pseudomonadota</taxon>
        <taxon>Alphaproteobacteria</taxon>
        <taxon>Maricaulales</taxon>
        <taxon>Maricaulaceae</taxon>
        <taxon>Marinicauda</taxon>
    </lineage>
</organism>
<comment type="caution">
    <text evidence="4">The sequence shown here is derived from an EMBL/GenBank/DDBJ whole genome shotgun (WGS) entry which is preliminary data.</text>
</comment>
<dbReference type="PIRSF" id="PIRSF006487">
    <property type="entry name" value="GcvT"/>
    <property type="match status" value="1"/>
</dbReference>
<feature type="region of interest" description="Disordered" evidence="2">
    <location>
        <begin position="256"/>
        <end position="276"/>
    </location>
</feature>
<name>A0A4S2HDP1_9PROT</name>
<feature type="domain" description="CAF17 C-terminal" evidence="3">
    <location>
        <begin position="205"/>
        <end position="255"/>
    </location>
</feature>
<evidence type="ECO:0000313" key="5">
    <source>
        <dbReference type="Proteomes" id="UP000305451"/>
    </source>
</evidence>
<dbReference type="PANTHER" id="PTHR22602">
    <property type="entry name" value="TRANSFERASE CAF17, MITOCHONDRIAL-RELATED"/>
    <property type="match status" value="1"/>
</dbReference>
<keyword evidence="1" id="KW-0809">Transit peptide</keyword>
<sequence>MTRPAFLTALPNRAVIEITGADARTFLQRVITKGPAGLEPGRAQFSALLTPQGKVLADFFLFDNGEGGLFIDLPASEADALLKRLSLYRLRADASIAPRTDLAVAQARGEGEAELATLALAISPDPRNAHMGQRAIVPAGGPVDEDEYEAARIGEGLPEFGKDYGPAEVFPTDVNQDLMAGIDYKKGCFVGQEVASRMHRKGGVRKRTVRVSADNALETQAPVSSGETPLGTITSTAGKDALARVRLDRLRAALERNETPESGGCSLEITQDLDTF</sequence>
<proteinExistence type="predicted"/>
<dbReference type="NCBIfam" id="TIGR03317">
    <property type="entry name" value="ygfZ_signature"/>
    <property type="match status" value="1"/>
</dbReference>
<dbReference type="InterPro" id="IPR057460">
    <property type="entry name" value="CAF17_C"/>
</dbReference>
<dbReference type="InterPro" id="IPR045179">
    <property type="entry name" value="YgfZ/GcvT"/>
</dbReference>
<gene>
    <name evidence="4" type="ORF">E5162_02490</name>
</gene>
<dbReference type="InterPro" id="IPR017703">
    <property type="entry name" value="YgfZ/GCV_T_CS"/>
</dbReference>
<dbReference type="Gene3D" id="3.30.70.1400">
    <property type="entry name" value="Aminomethyltransferase beta-barrel domains"/>
    <property type="match status" value="1"/>
</dbReference>
<dbReference type="AlphaFoldDB" id="A0A4S2HDP1"/>
<dbReference type="Pfam" id="PF25455">
    <property type="entry name" value="Beta-barrel_CAF17_C"/>
    <property type="match status" value="1"/>
</dbReference>
<evidence type="ECO:0000313" key="4">
    <source>
        <dbReference type="EMBL" id="TGY94167.1"/>
    </source>
</evidence>
<evidence type="ECO:0000259" key="3">
    <source>
        <dbReference type="Pfam" id="PF25455"/>
    </source>
</evidence>
<dbReference type="RefSeq" id="WP_135943362.1">
    <property type="nucleotide sequence ID" value="NZ_BMEI01000001.1"/>
</dbReference>
<dbReference type="PANTHER" id="PTHR22602:SF0">
    <property type="entry name" value="TRANSFERASE CAF17, MITOCHONDRIAL-RELATED"/>
    <property type="match status" value="1"/>
</dbReference>
<dbReference type="OrthoDB" id="9796287at2"/>
<dbReference type="EMBL" id="SRXV01000001">
    <property type="protein sequence ID" value="TGY94167.1"/>
    <property type="molecule type" value="Genomic_DNA"/>
</dbReference>
<evidence type="ECO:0000256" key="1">
    <source>
        <dbReference type="ARBA" id="ARBA00022946"/>
    </source>
</evidence>